<gene>
    <name evidence="1" type="ORF">NE619_08395</name>
</gene>
<dbReference type="Proteomes" id="UP001524502">
    <property type="component" value="Unassembled WGS sequence"/>
</dbReference>
<comment type="caution">
    <text evidence="1">The sequence shown here is derived from an EMBL/GenBank/DDBJ whole genome shotgun (WGS) entry which is preliminary data.</text>
</comment>
<keyword evidence="2" id="KW-1185">Reference proteome</keyword>
<name>A0ABT1RNG9_9FIRM</name>
<organism evidence="1 2">
    <name type="scientific">Anaerovorax odorimutans</name>
    <dbReference type="NCBI Taxonomy" id="109327"/>
    <lineage>
        <taxon>Bacteria</taxon>
        <taxon>Bacillati</taxon>
        <taxon>Bacillota</taxon>
        <taxon>Clostridia</taxon>
        <taxon>Peptostreptococcales</taxon>
        <taxon>Anaerovoracaceae</taxon>
        <taxon>Anaerovorax</taxon>
    </lineage>
</organism>
<accession>A0ABT1RNG9</accession>
<reference evidence="1 2" key="1">
    <citation type="submission" date="2022-06" db="EMBL/GenBank/DDBJ databases">
        <title>Isolation of gut microbiota from human fecal samples.</title>
        <authorList>
            <person name="Pamer E.G."/>
            <person name="Barat B."/>
            <person name="Waligurski E."/>
            <person name="Medina S."/>
            <person name="Paddock L."/>
            <person name="Mostad J."/>
        </authorList>
    </citation>
    <scope>NUCLEOTIDE SEQUENCE [LARGE SCALE GENOMIC DNA]</scope>
    <source>
        <strain evidence="1 2">SL.3.17</strain>
    </source>
</reference>
<evidence type="ECO:0000313" key="1">
    <source>
        <dbReference type="EMBL" id="MCQ4636748.1"/>
    </source>
</evidence>
<dbReference type="EMBL" id="JANFXK010000008">
    <property type="protein sequence ID" value="MCQ4636748.1"/>
    <property type="molecule type" value="Genomic_DNA"/>
</dbReference>
<dbReference type="RefSeq" id="WP_256131944.1">
    <property type="nucleotide sequence ID" value="NZ_JANFXK010000008.1"/>
</dbReference>
<evidence type="ECO:0000313" key="2">
    <source>
        <dbReference type="Proteomes" id="UP001524502"/>
    </source>
</evidence>
<proteinExistence type="predicted"/>
<protein>
    <submittedName>
        <fullName evidence="1">Uncharacterized protein</fullName>
    </submittedName>
</protein>
<sequence length="88" mass="9199">MSRKIWIFVLDAADGSSLQRAWPTGGPAGSAGSTRNPSVRRLLATAVTFLENGPAFTQSCGFGGPLADKKATISLFSGFQARKPLKSA</sequence>